<dbReference type="AlphaFoldDB" id="A0A451B4R6"/>
<proteinExistence type="predicted"/>
<sequence length="69" mass="7294">MKILKGSLVAAFLALGMWASQASAHHCNCATYEDPPPVNHPLCNTDIVCAGGQCTCGENWEQECCGPAE</sequence>
<name>A0A451B4R6_9GAMM</name>
<evidence type="ECO:0000313" key="3">
    <source>
        <dbReference type="EMBL" id="VFK73288.1"/>
    </source>
</evidence>
<evidence type="ECO:0008006" key="4">
    <source>
        <dbReference type="Google" id="ProtNLM"/>
    </source>
</evidence>
<feature type="chain" id="PRO_5036354267" description="Secreted protein" evidence="1">
    <location>
        <begin position="25"/>
        <end position="69"/>
    </location>
</feature>
<organism evidence="3">
    <name type="scientific">Candidatus Kentrum sp. UNK</name>
    <dbReference type="NCBI Taxonomy" id="2126344"/>
    <lineage>
        <taxon>Bacteria</taxon>
        <taxon>Pseudomonadati</taxon>
        <taxon>Pseudomonadota</taxon>
        <taxon>Gammaproteobacteria</taxon>
        <taxon>Candidatus Kentrum</taxon>
    </lineage>
</organism>
<dbReference type="EMBL" id="CAADGD010000183">
    <property type="protein sequence ID" value="VFK73288.1"/>
    <property type="molecule type" value="Genomic_DNA"/>
</dbReference>
<dbReference type="EMBL" id="CAADFZ010000190">
    <property type="protein sequence ID" value="VFK68061.1"/>
    <property type="molecule type" value="Genomic_DNA"/>
</dbReference>
<accession>A0A451B4R6</accession>
<protein>
    <recommendedName>
        <fullName evidence="4">Secreted protein</fullName>
    </recommendedName>
</protein>
<evidence type="ECO:0000256" key="1">
    <source>
        <dbReference type="SAM" id="SignalP"/>
    </source>
</evidence>
<gene>
    <name evidence="2" type="ORF">BECKUNK1418G_GA0071005_11907</name>
    <name evidence="3" type="ORF">BECKUNK1418H_GA0071006_11837</name>
</gene>
<keyword evidence="1" id="KW-0732">Signal</keyword>
<feature type="signal peptide" evidence="1">
    <location>
        <begin position="1"/>
        <end position="24"/>
    </location>
</feature>
<evidence type="ECO:0000313" key="2">
    <source>
        <dbReference type="EMBL" id="VFK68061.1"/>
    </source>
</evidence>
<reference evidence="3" key="1">
    <citation type="submission" date="2019-02" db="EMBL/GenBank/DDBJ databases">
        <authorList>
            <person name="Gruber-Vodicka R. H."/>
            <person name="Seah K. B. B."/>
        </authorList>
    </citation>
    <scope>NUCLEOTIDE SEQUENCE</scope>
    <source>
        <strain evidence="3">BECK_BY19</strain>
        <strain evidence="2">BECK_BY8</strain>
    </source>
</reference>